<evidence type="ECO:0000256" key="1">
    <source>
        <dbReference type="ARBA" id="ARBA00022741"/>
    </source>
</evidence>
<evidence type="ECO:0000256" key="7">
    <source>
        <dbReference type="HAMAP-Rule" id="MF_03157"/>
    </source>
</evidence>
<evidence type="ECO:0000313" key="10">
    <source>
        <dbReference type="Proteomes" id="UP001151518"/>
    </source>
</evidence>
<feature type="binding site" evidence="7">
    <location>
        <begin position="235"/>
        <end position="244"/>
    </location>
    <ligand>
        <name>ATP</name>
        <dbReference type="ChEBI" id="CHEBI:30616"/>
    </ligand>
</feature>
<dbReference type="EC" id="4.2.1.93" evidence="7"/>
<dbReference type="PROSITE" id="PS51383">
    <property type="entry name" value="YJEF_C_3"/>
    <property type="match status" value="1"/>
</dbReference>
<reference evidence="9" key="1">
    <citation type="submission" date="2022-07" db="EMBL/GenBank/DDBJ databases">
        <title>Phylogenomic reconstructions and comparative analyses of Kickxellomycotina fungi.</title>
        <authorList>
            <person name="Reynolds N.K."/>
            <person name="Stajich J.E."/>
            <person name="Barry K."/>
            <person name="Grigoriev I.V."/>
            <person name="Crous P."/>
            <person name="Smith M.E."/>
        </authorList>
    </citation>
    <scope>NUCLEOTIDE SEQUENCE</scope>
    <source>
        <strain evidence="9">NRRL 3115</strain>
    </source>
</reference>
<evidence type="ECO:0000256" key="4">
    <source>
        <dbReference type="ARBA" id="ARBA00023027"/>
    </source>
</evidence>
<comment type="cofactor">
    <cofactor evidence="7">
        <name>Mg(2+)</name>
        <dbReference type="ChEBI" id="CHEBI:18420"/>
    </cofactor>
</comment>
<keyword evidence="2 7" id="KW-0067">ATP-binding</keyword>
<comment type="similarity">
    <text evidence="7">Belongs to the NnrD/CARKD family.</text>
</comment>
<evidence type="ECO:0000313" key="9">
    <source>
        <dbReference type="EMBL" id="KAJ2670202.1"/>
    </source>
</evidence>
<name>A0A9W8KVS6_9FUNG</name>
<comment type="catalytic activity">
    <reaction evidence="6 7">
        <text>(6S)-NADPHX + ATP = ADP + phosphate + NADPH + H(+)</text>
        <dbReference type="Rhea" id="RHEA:32231"/>
        <dbReference type="ChEBI" id="CHEBI:15378"/>
        <dbReference type="ChEBI" id="CHEBI:30616"/>
        <dbReference type="ChEBI" id="CHEBI:43474"/>
        <dbReference type="ChEBI" id="CHEBI:57783"/>
        <dbReference type="ChEBI" id="CHEBI:64076"/>
        <dbReference type="ChEBI" id="CHEBI:456216"/>
        <dbReference type="EC" id="4.2.1.93"/>
    </reaction>
</comment>
<dbReference type="HAMAP" id="MF_01965">
    <property type="entry name" value="NADHX_dehydratase"/>
    <property type="match status" value="1"/>
</dbReference>
<dbReference type="GO" id="GO:0110051">
    <property type="term" value="P:metabolite repair"/>
    <property type="evidence" value="ECO:0007669"/>
    <property type="project" value="TreeGrafter"/>
</dbReference>
<comment type="function">
    <text evidence="7">Catalyzes the dehydration of the S-form of NAD(P)HX at the expense of ATP, which is converted to ADP. Together with NAD(P)HX epimerase, which catalyzes the epimerization of the S- and R-forms, the enzyme allows the repair of both epimers of NAD(P)HX, a damaged form of NAD(P)H that is a result of enzymatic or heat-dependent hydration.</text>
</comment>
<dbReference type="AlphaFoldDB" id="A0A9W8KVS6"/>
<dbReference type="Gene3D" id="3.40.1190.20">
    <property type="match status" value="1"/>
</dbReference>
<dbReference type="Proteomes" id="UP001151518">
    <property type="component" value="Unassembled WGS sequence"/>
</dbReference>
<comment type="catalytic activity">
    <reaction evidence="7">
        <text>(6S)-NADHX + ATP = ADP + phosphate + NADH + H(+)</text>
        <dbReference type="Rhea" id="RHEA:19017"/>
        <dbReference type="ChEBI" id="CHEBI:15378"/>
        <dbReference type="ChEBI" id="CHEBI:30616"/>
        <dbReference type="ChEBI" id="CHEBI:43474"/>
        <dbReference type="ChEBI" id="CHEBI:57945"/>
        <dbReference type="ChEBI" id="CHEBI:64074"/>
        <dbReference type="ChEBI" id="CHEBI:456216"/>
        <dbReference type="EC" id="4.2.1.93"/>
    </reaction>
</comment>
<dbReference type="InterPro" id="IPR029056">
    <property type="entry name" value="Ribokinase-like"/>
</dbReference>
<keyword evidence="7" id="KW-0963">Cytoplasm</keyword>
<dbReference type="EMBL" id="JANBTW010000130">
    <property type="protein sequence ID" value="KAJ2670202.1"/>
    <property type="molecule type" value="Genomic_DNA"/>
</dbReference>
<evidence type="ECO:0000259" key="8">
    <source>
        <dbReference type="PROSITE" id="PS51383"/>
    </source>
</evidence>
<evidence type="ECO:0000256" key="5">
    <source>
        <dbReference type="ARBA" id="ARBA00023239"/>
    </source>
</evidence>
<protein>
    <recommendedName>
        <fullName evidence="7">ATP-dependent (S)-NAD(P)H-hydrate dehydratase</fullName>
        <ecNumber evidence="7">4.2.1.93</ecNumber>
    </recommendedName>
    <alternativeName>
        <fullName evidence="7">ATP-dependent NAD(P)HX dehydratase</fullName>
    </alternativeName>
</protein>
<feature type="domain" description="YjeF C-terminal" evidence="8">
    <location>
        <begin position="7"/>
        <end position="332"/>
    </location>
</feature>
<proteinExistence type="inferred from homology"/>
<keyword evidence="5 7" id="KW-0456">Lyase</keyword>
<comment type="caution">
    <text evidence="9">The sequence shown here is derived from an EMBL/GenBank/DDBJ whole genome shotgun (WGS) entry which is preliminary data.</text>
</comment>
<accession>A0A9W8KVS6</accession>
<dbReference type="GO" id="GO:0005737">
    <property type="term" value="C:cytoplasm"/>
    <property type="evidence" value="ECO:0007669"/>
    <property type="project" value="UniProtKB-SubCell"/>
</dbReference>
<keyword evidence="7" id="KW-0597">Phosphoprotein</keyword>
<dbReference type="GO" id="GO:0046496">
    <property type="term" value="P:nicotinamide nucleotide metabolic process"/>
    <property type="evidence" value="ECO:0007669"/>
    <property type="project" value="UniProtKB-UniRule"/>
</dbReference>
<dbReference type="SUPFAM" id="SSF53613">
    <property type="entry name" value="Ribokinase-like"/>
    <property type="match status" value="1"/>
</dbReference>
<dbReference type="OrthoDB" id="8110916at2759"/>
<feature type="binding site" evidence="7">
    <location>
        <position position="245"/>
    </location>
    <ligand>
        <name>(6S)-NADPHX</name>
        <dbReference type="ChEBI" id="CHEBI:64076"/>
    </ligand>
</feature>
<keyword evidence="1 7" id="KW-0547">Nucleotide-binding</keyword>
<feature type="binding site" evidence="7">
    <location>
        <begin position="216"/>
        <end position="220"/>
    </location>
    <ligand>
        <name>ATP</name>
        <dbReference type="ChEBI" id="CHEBI:30616"/>
    </ligand>
</feature>
<dbReference type="GO" id="GO:0005524">
    <property type="term" value="F:ATP binding"/>
    <property type="evidence" value="ECO:0007669"/>
    <property type="project" value="UniProtKB-KW"/>
</dbReference>
<comment type="subcellular location">
    <subcellularLocation>
        <location evidence="7">Cytoplasm</location>
    </subcellularLocation>
</comment>
<dbReference type="Pfam" id="PF01256">
    <property type="entry name" value="Carb_kinase"/>
    <property type="match status" value="1"/>
</dbReference>
<evidence type="ECO:0000256" key="3">
    <source>
        <dbReference type="ARBA" id="ARBA00022857"/>
    </source>
</evidence>
<gene>
    <name evidence="9" type="ORF">GGI25_005922</name>
</gene>
<dbReference type="InterPro" id="IPR000631">
    <property type="entry name" value="CARKD"/>
</dbReference>
<dbReference type="PANTHER" id="PTHR12592:SF0">
    <property type="entry name" value="ATP-DEPENDENT (S)-NAD(P)H-HYDRATE DEHYDRATASE"/>
    <property type="match status" value="1"/>
</dbReference>
<keyword evidence="4 7" id="KW-0520">NAD</keyword>
<evidence type="ECO:0000256" key="6">
    <source>
        <dbReference type="ARBA" id="ARBA00047472"/>
    </source>
</evidence>
<organism evidence="9 10">
    <name type="scientific">Coemansia spiralis</name>
    <dbReference type="NCBI Taxonomy" id="417178"/>
    <lineage>
        <taxon>Eukaryota</taxon>
        <taxon>Fungi</taxon>
        <taxon>Fungi incertae sedis</taxon>
        <taxon>Zoopagomycota</taxon>
        <taxon>Kickxellomycotina</taxon>
        <taxon>Kickxellomycetes</taxon>
        <taxon>Kickxellales</taxon>
        <taxon>Kickxellaceae</taxon>
        <taxon>Coemansia</taxon>
    </lineage>
</organism>
<dbReference type="NCBIfam" id="TIGR00196">
    <property type="entry name" value="yjeF_cterm"/>
    <property type="match status" value="1"/>
</dbReference>
<dbReference type="PANTHER" id="PTHR12592">
    <property type="entry name" value="ATP-DEPENDENT (S)-NAD(P)H-HYDRATE DEHYDRATASE FAMILY MEMBER"/>
    <property type="match status" value="1"/>
</dbReference>
<dbReference type="CDD" id="cd01171">
    <property type="entry name" value="YXKO-related"/>
    <property type="match status" value="1"/>
</dbReference>
<feature type="binding site" evidence="7">
    <location>
        <position position="117"/>
    </location>
    <ligand>
        <name>(6S)-NADPHX</name>
        <dbReference type="ChEBI" id="CHEBI:64076"/>
    </ligand>
</feature>
<feature type="binding site" evidence="7">
    <location>
        <begin position="170"/>
        <end position="176"/>
    </location>
    <ligand>
        <name>(6S)-NADPHX</name>
        <dbReference type="ChEBI" id="CHEBI:64076"/>
    </ligand>
</feature>
<keyword evidence="3" id="KW-0521">NADP</keyword>
<dbReference type="GO" id="GO:0047453">
    <property type="term" value="F:ATP-dependent NAD(P)H-hydrate dehydratase activity"/>
    <property type="evidence" value="ECO:0007669"/>
    <property type="project" value="UniProtKB-UniRule"/>
</dbReference>
<evidence type="ECO:0000256" key="2">
    <source>
        <dbReference type="ARBA" id="ARBA00022840"/>
    </source>
</evidence>
<sequence length="343" mass="36764">MSTHQPRLQTLAKLVPTLTPSLHKGDCGRIAVIGGCQEYTGAPYFAAHASLRLGTDIAYVICDRDAALAIKSYAPDLIVLPYLQSSRTENIKKLADEAEDNFGPFLKKAHAVSVGSGLGKNLLMLECAKRAIASAKANNTPIVLDADSLDIVCKHPDIISGYPNAVLTPNPPEFVRLCKALGIDPEAVESKDPAAKVHDAARLLAQKLGGVTVVRKGSSDVITNGDRVFVCEEAGGLRRCGGQGDILSGATVTFLAWGERYKLARENQSADKKKQHAAAASDGIDPKDIPMLASYAACMLTRHASYLAYDECGRSTQSSNILEQVDISFDNKFEEVLKTIQPN</sequence>